<dbReference type="Proteomes" id="UP000886070">
    <property type="component" value="Unassembled WGS sequence"/>
</dbReference>
<dbReference type="Pfam" id="PF00465">
    <property type="entry name" value="Fe-ADH"/>
    <property type="match status" value="1"/>
</dbReference>
<evidence type="ECO:0000259" key="2">
    <source>
        <dbReference type="Pfam" id="PF00465"/>
    </source>
</evidence>
<dbReference type="InterPro" id="IPR056798">
    <property type="entry name" value="ADH_Fe_C"/>
</dbReference>
<dbReference type="GO" id="GO:0004022">
    <property type="term" value="F:alcohol dehydrogenase (NAD+) activity"/>
    <property type="evidence" value="ECO:0007669"/>
    <property type="project" value="TreeGrafter"/>
</dbReference>
<evidence type="ECO:0000256" key="1">
    <source>
        <dbReference type="ARBA" id="ARBA00023002"/>
    </source>
</evidence>
<dbReference type="CDD" id="cd08551">
    <property type="entry name" value="Fe-ADH"/>
    <property type="match status" value="1"/>
</dbReference>
<evidence type="ECO:0000259" key="3">
    <source>
        <dbReference type="Pfam" id="PF25137"/>
    </source>
</evidence>
<protein>
    <submittedName>
        <fullName evidence="4">Iron-containing alcohol dehydrogenase</fullName>
    </submittedName>
</protein>
<dbReference type="Pfam" id="PF25137">
    <property type="entry name" value="ADH_Fe_C"/>
    <property type="match status" value="1"/>
</dbReference>
<dbReference type="PANTHER" id="PTHR11496">
    <property type="entry name" value="ALCOHOL DEHYDROGENASE"/>
    <property type="match status" value="1"/>
</dbReference>
<dbReference type="Gene3D" id="3.40.50.1970">
    <property type="match status" value="1"/>
</dbReference>
<evidence type="ECO:0000313" key="4">
    <source>
        <dbReference type="EMBL" id="HHF98491.1"/>
    </source>
</evidence>
<dbReference type="AlphaFoldDB" id="A0A7V5LYX8"/>
<dbReference type="FunFam" id="3.40.50.1970:FF:000003">
    <property type="entry name" value="Alcohol dehydrogenase, iron-containing"/>
    <property type="match status" value="1"/>
</dbReference>
<reference evidence="4" key="1">
    <citation type="journal article" date="2020" name="mSystems">
        <title>Genome- and Community-Level Interaction Insights into Carbon Utilization and Element Cycling Functions of Hydrothermarchaeota in Hydrothermal Sediment.</title>
        <authorList>
            <person name="Zhou Z."/>
            <person name="Liu Y."/>
            <person name="Xu W."/>
            <person name="Pan J."/>
            <person name="Luo Z.H."/>
            <person name="Li M."/>
        </authorList>
    </citation>
    <scope>NUCLEOTIDE SEQUENCE [LARGE SCALE GENOMIC DNA]</scope>
    <source>
        <strain evidence="4">HyVt-92</strain>
    </source>
</reference>
<feature type="domain" description="Alcohol dehydrogenase iron-type/glycerol dehydrogenase GldA" evidence="2">
    <location>
        <begin position="8"/>
        <end position="177"/>
    </location>
</feature>
<name>A0A7V5LYX8_UNCAE</name>
<gene>
    <name evidence="4" type="ORF">ENL39_03270</name>
</gene>
<dbReference type="InterPro" id="IPR001670">
    <property type="entry name" value="ADH_Fe/GldA"/>
</dbReference>
<organism evidence="4">
    <name type="scientific">Aerophobetes bacterium</name>
    <dbReference type="NCBI Taxonomy" id="2030807"/>
    <lineage>
        <taxon>Bacteria</taxon>
        <taxon>Candidatus Aerophobota</taxon>
    </lineage>
</organism>
<dbReference type="InterPro" id="IPR039697">
    <property type="entry name" value="Alcohol_dehydrogenase_Fe"/>
</dbReference>
<comment type="caution">
    <text evidence="4">The sequence shown here is derived from an EMBL/GenBank/DDBJ whole genome shotgun (WGS) entry which is preliminary data.</text>
</comment>
<sequence>MEFAFYLPTKVHFGQGKVKKVGKIAKKYGEKALVVTGRTSARKLGFLELIEKELKKEGVKFSFFEKIEPNPSIDTVKKGAEFFKQERCDMIIALGGGSSLDAAKVIGIMVKNPAPLSSYFGKNKVKEEIPPLIAIPTTSGTGSEVTPYAVITDTENDHVKKVIADPHLFPKEALLDPELTITLPPSVTSDTGIDALSHAVESYLSKKSFPLSQTIALEAIRIIGIYLPRAVKRPDDLEARTYLMYASLLAGMVIAQTGATILHTMGYPLTSNFNIPHGRVNGILLPSFWEKSFSGEPEKFSKVVASLLEGIEDSQAKNPVKSALFIKEFLHKAGLPKNPNINIEEEELSRFAHEIIKNKGKIAVS</sequence>
<keyword evidence="1" id="KW-0560">Oxidoreductase</keyword>
<feature type="non-terminal residue" evidence="4">
    <location>
        <position position="365"/>
    </location>
</feature>
<dbReference type="Gene3D" id="1.20.1090.10">
    <property type="entry name" value="Dehydroquinate synthase-like - alpha domain"/>
    <property type="match status" value="1"/>
</dbReference>
<dbReference type="PANTHER" id="PTHR11496:SF104">
    <property type="entry name" value="3-DEOXY-ALPHA-D-MANNO-OCTULOSONATE 8-OXIDASE"/>
    <property type="match status" value="1"/>
</dbReference>
<dbReference type="GO" id="GO:0046872">
    <property type="term" value="F:metal ion binding"/>
    <property type="evidence" value="ECO:0007669"/>
    <property type="project" value="InterPro"/>
</dbReference>
<dbReference type="EMBL" id="DRTT01000097">
    <property type="protein sequence ID" value="HHF98491.1"/>
    <property type="molecule type" value="Genomic_DNA"/>
</dbReference>
<feature type="domain" description="Fe-containing alcohol dehydrogenase-like C-terminal" evidence="3">
    <location>
        <begin position="189"/>
        <end position="358"/>
    </location>
</feature>
<accession>A0A7V5LYX8</accession>
<dbReference type="SUPFAM" id="SSF56796">
    <property type="entry name" value="Dehydroquinate synthase-like"/>
    <property type="match status" value="1"/>
</dbReference>
<proteinExistence type="predicted"/>